<keyword evidence="1" id="KW-1133">Transmembrane helix</keyword>
<protein>
    <submittedName>
        <fullName evidence="2">Uncharacterized protein</fullName>
    </submittedName>
</protein>
<dbReference type="RefSeq" id="WP_420040207.1">
    <property type="nucleotide sequence ID" value="NZ_CP128986.1"/>
</dbReference>
<feature type="transmembrane region" description="Helical" evidence="1">
    <location>
        <begin position="58"/>
        <end position="83"/>
    </location>
</feature>
<dbReference type="AlphaFoldDB" id="A0AA97D0H3"/>
<sequence length="151" mass="16378">MTARIVGWSTGALLLVAAIISWFVHPAQTAGLIALAVIVMSAWQVYRRRAGIEPLPQNMWTTIVVPLVFGALAVTALNGWIYRISADAGTESGDVQMVIGLFTGVIGMAAAYGYGRVRAQRAQLDEVVDVRIDDDEPGEADDDQWFFPQAK</sequence>
<dbReference type="EMBL" id="CP128986">
    <property type="protein sequence ID" value="WOC14469.1"/>
    <property type="molecule type" value="Genomic_DNA"/>
</dbReference>
<organism evidence="2">
    <name type="scientific">Gordonia sp. MP11Mi</name>
    <dbReference type="NCBI Taxonomy" id="3022769"/>
    <lineage>
        <taxon>Bacteria</taxon>
        <taxon>Bacillati</taxon>
        <taxon>Actinomycetota</taxon>
        <taxon>Actinomycetes</taxon>
        <taxon>Mycobacteriales</taxon>
        <taxon>Gordoniaceae</taxon>
        <taxon>Gordonia</taxon>
    </lineage>
</organism>
<reference evidence="2" key="1">
    <citation type="submission" date="2023-06" db="EMBL/GenBank/DDBJ databases">
        <title>Gordonia sp. nov. and Pseudochrobactrum sp. nov., two species isolated from the burying beetle Nicrophorus vespilloides.</title>
        <authorList>
            <person name="Poehlein A."/>
            <person name="Guzman J."/>
            <person name="Daniel R."/>
            <person name="Vilcinskas A."/>
        </authorList>
    </citation>
    <scope>NUCLEOTIDE SEQUENCE</scope>
    <source>
        <strain evidence="2">MP11Mi</strain>
    </source>
</reference>
<keyword evidence="1" id="KW-0472">Membrane</keyword>
<keyword evidence="1" id="KW-0812">Transmembrane</keyword>
<proteinExistence type="predicted"/>
<evidence type="ECO:0000256" key="1">
    <source>
        <dbReference type="SAM" id="Phobius"/>
    </source>
</evidence>
<feature type="transmembrane region" description="Helical" evidence="1">
    <location>
        <begin position="30"/>
        <end position="46"/>
    </location>
</feature>
<evidence type="ECO:0000313" key="2">
    <source>
        <dbReference type="EMBL" id="WOC14469.1"/>
    </source>
</evidence>
<accession>A0AA97D0H3</accession>
<name>A0AA97D0H3_9ACTN</name>
<feature type="transmembrane region" description="Helical" evidence="1">
    <location>
        <begin position="95"/>
        <end position="114"/>
    </location>
</feature>
<feature type="transmembrane region" description="Helical" evidence="1">
    <location>
        <begin position="5"/>
        <end position="24"/>
    </location>
</feature>
<gene>
    <name evidence="2" type="ORF">MP11Mi_35910</name>
</gene>